<feature type="transmembrane region" description="Helical" evidence="1">
    <location>
        <begin position="7"/>
        <end position="31"/>
    </location>
</feature>
<evidence type="ECO:0000313" key="4">
    <source>
        <dbReference type="EMBL" id="TDT90890.1"/>
    </source>
</evidence>
<dbReference type="Pfam" id="PF00211">
    <property type="entry name" value="Guanylate_cyc"/>
    <property type="match status" value="1"/>
</dbReference>
<dbReference type="InterPro" id="IPR050697">
    <property type="entry name" value="Adenylyl/Guanylyl_Cyclase_3/4"/>
</dbReference>
<keyword evidence="1" id="KW-1133">Transmembrane helix</keyword>
<dbReference type="InterPro" id="IPR001054">
    <property type="entry name" value="A/G_cyclase"/>
</dbReference>
<feature type="domain" description="HAMP" evidence="3">
    <location>
        <begin position="369"/>
        <end position="422"/>
    </location>
</feature>
<dbReference type="Pfam" id="PF00672">
    <property type="entry name" value="HAMP"/>
    <property type="match status" value="1"/>
</dbReference>
<dbReference type="SUPFAM" id="SSF103190">
    <property type="entry name" value="Sensory domain-like"/>
    <property type="match status" value="1"/>
</dbReference>
<dbReference type="GO" id="GO:0035556">
    <property type="term" value="P:intracellular signal transduction"/>
    <property type="evidence" value="ECO:0007669"/>
    <property type="project" value="InterPro"/>
</dbReference>
<organism evidence="4 5">
    <name type="scientific">Pseudodesulfovibrio indicus</name>
    <dbReference type="NCBI Taxonomy" id="1716143"/>
    <lineage>
        <taxon>Bacteria</taxon>
        <taxon>Pseudomonadati</taxon>
        <taxon>Thermodesulfobacteriota</taxon>
        <taxon>Desulfovibrionia</taxon>
        <taxon>Desulfovibrionales</taxon>
        <taxon>Desulfovibrionaceae</taxon>
    </lineage>
</organism>
<dbReference type="PANTHER" id="PTHR43081">
    <property type="entry name" value="ADENYLATE CYCLASE, TERMINAL-DIFFERENTIATION SPECIFIC-RELATED"/>
    <property type="match status" value="1"/>
</dbReference>
<gene>
    <name evidence="4" type="ORF">EDC59_102323</name>
</gene>
<dbReference type="PROSITE" id="PS50885">
    <property type="entry name" value="HAMP"/>
    <property type="match status" value="1"/>
</dbReference>
<dbReference type="InterPro" id="IPR003660">
    <property type="entry name" value="HAMP_dom"/>
</dbReference>
<dbReference type="GO" id="GO:0016020">
    <property type="term" value="C:membrane"/>
    <property type="evidence" value="ECO:0007669"/>
    <property type="project" value="InterPro"/>
</dbReference>
<dbReference type="CDD" id="cd06225">
    <property type="entry name" value="HAMP"/>
    <property type="match status" value="1"/>
</dbReference>
<reference evidence="4 5" key="1">
    <citation type="submission" date="2019-03" db="EMBL/GenBank/DDBJ databases">
        <title>Genomic Encyclopedia of Type Strains, Phase IV (KMG-IV): sequencing the most valuable type-strain genomes for metagenomic binning, comparative biology and taxonomic classification.</title>
        <authorList>
            <person name="Goeker M."/>
        </authorList>
    </citation>
    <scope>NUCLEOTIDE SEQUENCE [LARGE SCALE GENOMIC DNA]</scope>
    <source>
        <strain evidence="4 5">DSM 101483</strain>
    </source>
</reference>
<dbReference type="InterPro" id="IPR029151">
    <property type="entry name" value="Sensor-like_sf"/>
</dbReference>
<evidence type="ECO:0000313" key="5">
    <source>
        <dbReference type="Proteomes" id="UP000295506"/>
    </source>
</evidence>
<dbReference type="CDD" id="cd07302">
    <property type="entry name" value="CHD"/>
    <property type="match status" value="1"/>
</dbReference>
<name>A0AA94TL25_9BACT</name>
<dbReference type="SUPFAM" id="SSF55073">
    <property type="entry name" value="Nucleotide cyclase"/>
    <property type="match status" value="1"/>
</dbReference>
<evidence type="ECO:0000259" key="2">
    <source>
        <dbReference type="PROSITE" id="PS50125"/>
    </source>
</evidence>
<feature type="domain" description="Guanylate cyclase" evidence="2">
    <location>
        <begin position="449"/>
        <end position="581"/>
    </location>
</feature>
<dbReference type="GO" id="GO:0006171">
    <property type="term" value="P:cAMP biosynthetic process"/>
    <property type="evidence" value="ECO:0007669"/>
    <property type="project" value="TreeGrafter"/>
</dbReference>
<proteinExistence type="predicted"/>
<dbReference type="PROSITE" id="PS50125">
    <property type="entry name" value="GUANYLATE_CYCLASE_2"/>
    <property type="match status" value="1"/>
</dbReference>
<evidence type="ECO:0000256" key="1">
    <source>
        <dbReference type="SAM" id="Phobius"/>
    </source>
</evidence>
<dbReference type="GO" id="GO:0004016">
    <property type="term" value="F:adenylate cyclase activity"/>
    <property type="evidence" value="ECO:0007669"/>
    <property type="project" value="UniProtKB-ARBA"/>
</dbReference>
<dbReference type="Gene3D" id="3.30.450.20">
    <property type="entry name" value="PAS domain"/>
    <property type="match status" value="1"/>
</dbReference>
<evidence type="ECO:0000259" key="3">
    <source>
        <dbReference type="PROSITE" id="PS50885"/>
    </source>
</evidence>
<dbReference type="EMBL" id="SOBK01000002">
    <property type="protein sequence ID" value="TDT90890.1"/>
    <property type="molecule type" value="Genomic_DNA"/>
</dbReference>
<dbReference type="Gene3D" id="3.30.70.1230">
    <property type="entry name" value="Nucleotide cyclase"/>
    <property type="match status" value="1"/>
</dbReference>
<sequence length="714" mass="77928">MRRCFPFYLNIVTVFSVLITIIVVAVVVYGYRGNADSALVSARQQLVRVGASVSQRSRAIFDTAFDTTNIYVEFPAISEKPSIHSHPMSHVFFSFLEQHQDFSSVYIGFDDGDFYLVSSLAGRNELKGRLGIPGSARWYTQEIGHLADGTRYELKKYLDSGMVTVGSSASRNVEYDPRRRVWFRTAAGRIAPSLSDVYIFSLSGEPGITVSRRFDGAVSGVFGLDLSLANLCRFVQRQTLGDNSEIMIFGPTGKVYAYSDLDRMVKSLGGDKGEPAVDRLGVPALSELMRGFRAREDKTVEAGEMSVGGERYLFRVDPLPVEYGKELFVAVAVPESQFTGPIARIGTRTLYVSLGLLLLSLPVVFGVAKLISRPLRLLTVAVHEIKSFNLNTPVSIRTVITEIRDLTAALETMRNSLKVFGSYVPRPLVKRMITNDIVPALGGERRELTLLFSDIEGFTNIAEGMSPEELTADVTTYFKRISQVILHTGGTVDKYIGDAVMAFWNAPVRNAGHAHDACLAALRCEAALRIFNMGRENQGKAAFRTRMGVHTGEAVVGNIGSSDRMAYTAIGASVNLASRLEGLNKYLGTSILVSESTRAAAGDQFVFRFAGRVVAKGTSSGVGAYELLGTRYGTAGVYAPLSLDRDAEARVEEWGGCLGLLLARDFAGAAAAFGAYVQRHGRDSLAEHFRAMAETFITRPPAADWNGEQVFDAK</sequence>
<keyword evidence="1" id="KW-0472">Membrane</keyword>
<dbReference type="Gene3D" id="6.10.340.10">
    <property type="match status" value="1"/>
</dbReference>
<keyword evidence="1" id="KW-0812">Transmembrane</keyword>
<dbReference type="Proteomes" id="UP000295506">
    <property type="component" value="Unassembled WGS sequence"/>
</dbReference>
<dbReference type="RefSeq" id="WP_078063832.1">
    <property type="nucleotide sequence ID" value="NZ_CP014206.1"/>
</dbReference>
<dbReference type="AlphaFoldDB" id="A0AA94TL25"/>
<dbReference type="PANTHER" id="PTHR43081:SF1">
    <property type="entry name" value="ADENYLATE CYCLASE, TERMINAL-DIFFERENTIATION SPECIFIC"/>
    <property type="match status" value="1"/>
</dbReference>
<dbReference type="SMART" id="SM00044">
    <property type="entry name" value="CYCc"/>
    <property type="match status" value="1"/>
</dbReference>
<dbReference type="InterPro" id="IPR029787">
    <property type="entry name" value="Nucleotide_cyclase"/>
</dbReference>
<comment type="caution">
    <text evidence="4">The sequence shown here is derived from an EMBL/GenBank/DDBJ whole genome shotgun (WGS) entry which is preliminary data.</text>
</comment>
<protein>
    <submittedName>
        <fullName evidence="4">Adenylate cyclase</fullName>
    </submittedName>
</protein>
<accession>A0AA94TL25</accession>